<keyword evidence="2" id="KW-1185">Reference proteome</keyword>
<accession>A0ACA9QYR4</accession>
<evidence type="ECO:0000313" key="1">
    <source>
        <dbReference type="EMBL" id="CAG8769565.1"/>
    </source>
</evidence>
<reference evidence="1" key="1">
    <citation type="submission" date="2021-06" db="EMBL/GenBank/DDBJ databases">
        <authorList>
            <person name="Kallberg Y."/>
            <person name="Tangrot J."/>
            <person name="Rosling A."/>
        </authorList>
    </citation>
    <scope>NUCLEOTIDE SEQUENCE</scope>
    <source>
        <strain evidence="1">MA461A</strain>
    </source>
</reference>
<comment type="caution">
    <text evidence="1">The sequence shown here is derived from an EMBL/GenBank/DDBJ whole genome shotgun (WGS) entry which is preliminary data.</text>
</comment>
<feature type="non-terminal residue" evidence="1">
    <location>
        <position position="292"/>
    </location>
</feature>
<evidence type="ECO:0000313" key="2">
    <source>
        <dbReference type="Proteomes" id="UP000789920"/>
    </source>
</evidence>
<gene>
    <name evidence="1" type="ORF">RPERSI_LOCUS16236</name>
</gene>
<organism evidence="1 2">
    <name type="scientific">Racocetra persica</name>
    <dbReference type="NCBI Taxonomy" id="160502"/>
    <lineage>
        <taxon>Eukaryota</taxon>
        <taxon>Fungi</taxon>
        <taxon>Fungi incertae sedis</taxon>
        <taxon>Mucoromycota</taxon>
        <taxon>Glomeromycotina</taxon>
        <taxon>Glomeromycetes</taxon>
        <taxon>Diversisporales</taxon>
        <taxon>Gigasporaceae</taxon>
        <taxon>Racocetra</taxon>
    </lineage>
</organism>
<proteinExistence type="predicted"/>
<protein>
    <submittedName>
        <fullName evidence="1">28887_t:CDS:1</fullName>
    </submittedName>
</protein>
<dbReference type="EMBL" id="CAJVQC010039879">
    <property type="protein sequence ID" value="CAG8769565.1"/>
    <property type="molecule type" value="Genomic_DNA"/>
</dbReference>
<sequence>MDKAFDHLFLQLKSKVQQAKSVMLLFNLTLDDTENVYMVITCYWLTENFEFHKILLGMSVRFEFNFNNLILDCIEILNKRKLNNLKFISATEILYDLFYLFEANDNKNAQGMSNIITAILNAFDNFNSIIEFLKDQRIKKEVNTSIGNLQRARQIDTYDFITEKPLQHTKVTSRNIIKLLTDDFNILNEISPITLSNELSQFTYYYSKVTSSFDNTLDGSIQNLANDELEHYINYQQFFDEDFNLYKWWQSSKTTFPGLANLASEYLLLASNNEIQLDNLDKFENVYKNDDM</sequence>
<name>A0ACA9QYR4_9GLOM</name>
<dbReference type="Proteomes" id="UP000789920">
    <property type="component" value="Unassembled WGS sequence"/>
</dbReference>